<evidence type="ECO:0000256" key="1">
    <source>
        <dbReference type="ARBA" id="ARBA00011900"/>
    </source>
</evidence>
<dbReference type="Proteomes" id="UP000606721">
    <property type="component" value="Unassembled WGS sequence"/>
</dbReference>
<evidence type="ECO:0000259" key="8">
    <source>
        <dbReference type="Pfam" id="PF22240"/>
    </source>
</evidence>
<dbReference type="InterPro" id="IPR050953">
    <property type="entry name" value="N4_N6_ade-DNA_methylase"/>
</dbReference>
<feature type="domain" description="Type ISP restriction-modification enzyme LLaBIII C-terminal specificity" evidence="7">
    <location>
        <begin position="641"/>
        <end position="993"/>
    </location>
</feature>
<evidence type="ECO:0000256" key="2">
    <source>
        <dbReference type="ARBA" id="ARBA00022603"/>
    </source>
</evidence>
<dbReference type="Pfam" id="PF07669">
    <property type="entry name" value="Eco57I"/>
    <property type="match status" value="1"/>
</dbReference>
<evidence type="ECO:0000256" key="5">
    <source>
        <dbReference type="ARBA" id="ARBA00047942"/>
    </source>
</evidence>
<keyword evidence="4" id="KW-0949">S-adenosyl-L-methionine</keyword>
<reference evidence="9 10" key="1">
    <citation type="journal article" date="2020" name="ISME J.">
        <title>Comparative genomics reveals insights into cyanobacterial evolution and habitat adaptation.</title>
        <authorList>
            <person name="Chen M.Y."/>
            <person name="Teng W.K."/>
            <person name="Zhao L."/>
            <person name="Hu C.X."/>
            <person name="Zhou Y.K."/>
            <person name="Han B.P."/>
            <person name="Song L.R."/>
            <person name="Shu W.S."/>
        </authorList>
    </citation>
    <scope>NUCLEOTIDE SEQUENCE [LARGE SCALE GENOMIC DNA]</scope>
    <source>
        <strain evidence="9 10">FACHB-1040</strain>
    </source>
</reference>
<dbReference type="InterPro" id="IPR029063">
    <property type="entry name" value="SAM-dependent_MTases_sf"/>
</dbReference>
<evidence type="ECO:0000256" key="4">
    <source>
        <dbReference type="ARBA" id="ARBA00022691"/>
    </source>
</evidence>
<accession>A0ABR8BQ81</accession>
<dbReference type="Gene3D" id="3.40.50.150">
    <property type="entry name" value="Vaccinia Virus protein VP39"/>
    <property type="match status" value="1"/>
</dbReference>
<dbReference type="Pfam" id="PF18135">
    <property type="entry name" value="Type_ISP_C"/>
    <property type="match status" value="1"/>
</dbReference>
<evidence type="ECO:0000256" key="3">
    <source>
        <dbReference type="ARBA" id="ARBA00022679"/>
    </source>
</evidence>
<dbReference type="GO" id="GO:0032259">
    <property type="term" value="P:methylation"/>
    <property type="evidence" value="ECO:0007669"/>
    <property type="project" value="UniProtKB-KW"/>
</dbReference>
<dbReference type="PRINTS" id="PR00507">
    <property type="entry name" value="N12N6MTFRASE"/>
</dbReference>
<dbReference type="InterPro" id="IPR002052">
    <property type="entry name" value="DNA_methylase_N6_adenine_CS"/>
</dbReference>
<dbReference type="GO" id="GO:0008168">
    <property type="term" value="F:methyltransferase activity"/>
    <property type="evidence" value="ECO:0007669"/>
    <property type="project" value="UniProtKB-KW"/>
</dbReference>
<dbReference type="PANTHER" id="PTHR33841:SF1">
    <property type="entry name" value="DNA METHYLTRANSFERASE A"/>
    <property type="match status" value="1"/>
</dbReference>
<keyword evidence="2 9" id="KW-0489">Methyltransferase</keyword>
<evidence type="ECO:0000259" key="6">
    <source>
        <dbReference type="Pfam" id="PF07669"/>
    </source>
</evidence>
<keyword evidence="3" id="KW-0808">Transferase</keyword>
<feature type="domain" description="Type ISP restriction-modification enzyme coupler" evidence="8">
    <location>
        <begin position="177"/>
        <end position="277"/>
    </location>
</feature>
<comment type="catalytic activity">
    <reaction evidence="5">
        <text>a 2'-deoxyadenosine in DNA + S-adenosyl-L-methionine = an N(6)-methyl-2'-deoxyadenosine in DNA + S-adenosyl-L-homocysteine + H(+)</text>
        <dbReference type="Rhea" id="RHEA:15197"/>
        <dbReference type="Rhea" id="RHEA-COMP:12418"/>
        <dbReference type="Rhea" id="RHEA-COMP:12419"/>
        <dbReference type="ChEBI" id="CHEBI:15378"/>
        <dbReference type="ChEBI" id="CHEBI:57856"/>
        <dbReference type="ChEBI" id="CHEBI:59789"/>
        <dbReference type="ChEBI" id="CHEBI:90615"/>
        <dbReference type="ChEBI" id="CHEBI:90616"/>
        <dbReference type="EC" id="2.1.1.72"/>
    </reaction>
</comment>
<keyword evidence="10" id="KW-1185">Reference proteome</keyword>
<dbReference type="SUPFAM" id="SSF53335">
    <property type="entry name" value="S-adenosyl-L-methionine-dependent methyltransferases"/>
    <property type="match status" value="1"/>
</dbReference>
<dbReference type="InterPro" id="IPR011639">
    <property type="entry name" value="MethylTrfase_TaqI-like_dom"/>
</dbReference>
<name>A0ABR8BQ81_APHFL</name>
<organism evidence="9 10">
    <name type="scientific">Aphanizomenon flos-aquae FACHB-1040</name>
    <dbReference type="NCBI Taxonomy" id="2692887"/>
    <lineage>
        <taxon>Bacteria</taxon>
        <taxon>Bacillati</taxon>
        <taxon>Cyanobacteriota</taxon>
        <taxon>Cyanophyceae</taxon>
        <taxon>Nostocales</taxon>
        <taxon>Aphanizomenonaceae</taxon>
        <taxon>Aphanizomenon</taxon>
    </lineage>
</organism>
<sequence length="1012" mass="119302">MSRLLVTQYQVEVEKIIQYGGSRKETSIRVAFQNLLNEYCKPRDFLLIPELDYRLPNGKLVYPDGTIKDALRLDWGYWESKDQYDKLDEEIEKKLNKGYPDSNILFEDSQTAVLIQSSTETMRVSMKDADAVDGIITSFINYVRPEVKDFREAIEIFKQDLPTVLNSLRDLIDCQGENNTSFQTARDKFWGICKESINPEISLFDIREMMIQHILTEDIFINIFNESQFHRENNIAGELQRVISTFFTGSVKKNTLGTIERYYAVIRRTAANIYNHQEKQKFLKALYENFYKAYNPKAADRLGIVYTPNEIVRFMIESTDFLVHKHLRTGLADKDVEILDPATGTGTFITELIDYLPKQSLEHKYKHEIHCNEVAILPYYIANLNIEYTYKQKMGVYEEFENICFVDTLDNVENFVDIQKELFVQNRENSERIKRQNKREISVIIGNPPYNANQTNENDNNKNRAYPEIDKLIKATYVKESTAQKTKVYDMYSRFFRWATDRLRDNGIIAFITNSSFINAKGFDGFRKSVINEFDYIYIIDLGGDIREGDTTGNVFNIITGVAITFMIKIKSKNKLPCQIMYFNTEDFNSAQEKLDFLGKTKFDCFAFEHIKPDDQNNWVDLTNNDFDDLVSMADKKNKSIFDVCSNGVGTNRDEWVYDIDLESLENKSIFFIDEYNHEVQRWIQYKKDNKYQDIKKEDNPIVDNFIAERNFIKWSSRIKRDKLRKEKTDIFDREDLRKSHYRPFVKRYIYFSYIPIDIKGSQHLFFPDKSSSNYVICFANNEQTDILVLAINTLCDLNFCARGSSCFALYTYDKEGKRIDNITDWGLKQIQTHYQDSTITKIDIFHYTYAVLHNPGYRSKYELNLKREFPRLPYYENFQKWVNWGKQLMELHINYETVTPYNLTRLDIPLKDNQKTPKPKLKADKTKNSIILDDVTTLENIPKIAWEYMLGNRCALEWILDQYKEKKPKDPTIAEKFNTYRFADYKEQVIDLLMRVCTVSVETMNIIKEME</sequence>
<dbReference type="Pfam" id="PF22240">
    <property type="entry name" value="ISP_coupler"/>
    <property type="match status" value="1"/>
</dbReference>
<dbReference type="EMBL" id="JACJQT010000002">
    <property type="protein sequence ID" value="MBD2276959.1"/>
    <property type="molecule type" value="Genomic_DNA"/>
</dbReference>
<dbReference type="RefSeq" id="WP_190382030.1">
    <property type="nucleotide sequence ID" value="NZ_JACJQT010000002.1"/>
</dbReference>
<dbReference type="EC" id="2.1.1.72" evidence="1"/>
<comment type="caution">
    <text evidence="9">The sequence shown here is derived from an EMBL/GenBank/DDBJ whole genome shotgun (WGS) entry which is preliminary data.</text>
</comment>
<dbReference type="PANTHER" id="PTHR33841">
    <property type="entry name" value="DNA METHYLTRANSFERASE YEEA-RELATED"/>
    <property type="match status" value="1"/>
</dbReference>
<evidence type="ECO:0000313" key="9">
    <source>
        <dbReference type="EMBL" id="MBD2276959.1"/>
    </source>
</evidence>
<dbReference type="InterPro" id="IPR053980">
    <property type="entry name" value="ISP_coupler"/>
</dbReference>
<dbReference type="PROSITE" id="PS00092">
    <property type="entry name" value="N6_MTASE"/>
    <property type="match status" value="1"/>
</dbReference>
<dbReference type="InterPro" id="IPR041635">
    <property type="entry name" value="Type_ISP_LLaBIII_C"/>
</dbReference>
<feature type="domain" description="Type II methyltransferase M.TaqI-like" evidence="6">
    <location>
        <begin position="406"/>
        <end position="543"/>
    </location>
</feature>
<protein>
    <recommendedName>
        <fullName evidence="1">site-specific DNA-methyltransferase (adenine-specific)</fullName>
        <ecNumber evidence="1">2.1.1.72</ecNumber>
    </recommendedName>
</protein>
<evidence type="ECO:0000313" key="10">
    <source>
        <dbReference type="Proteomes" id="UP000606721"/>
    </source>
</evidence>
<gene>
    <name evidence="9" type="ORF">H6F99_01060</name>
</gene>
<evidence type="ECO:0000259" key="7">
    <source>
        <dbReference type="Pfam" id="PF18135"/>
    </source>
</evidence>
<proteinExistence type="predicted"/>